<evidence type="ECO:0000259" key="5">
    <source>
        <dbReference type="PROSITE" id="PS51296"/>
    </source>
</evidence>
<dbReference type="Pfam" id="PF00355">
    <property type="entry name" value="Rieske"/>
    <property type="match status" value="1"/>
</dbReference>
<dbReference type="Gene3D" id="2.102.10.10">
    <property type="entry name" value="Rieske [2Fe-2S] iron-sulphur domain"/>
    <property type="match status" value="1"/>
</dbReference>
<dbReference type="GO" id="GO:0051537">
    <property type="term" value="F:2 iron, 2 sulfur cluster binding"/>
    <property type="evidence" value="ECO:0007669"/>
    <property type="project" value="UniProtKB-KW"/>
</dbReference>
<feature type="domain" description="Rieske" evidence="5">
    <location>
        <begin position="68"/>
        <end position="139"/>
    </location>
</feature>
<organism evidence="6 7">
    <name type="scientific">Candidatus Pedobacter colombiensis</name>
    <dbReference type="NCBI Taxonomy" id="3121371"/>
    <lineage>
        <taxon>Bacteria</taxon>
        <taxon>Pseudomonadati</taxon>
        <taxon>Bacteroidota</taxon>
        <taxon>Sphingobacteriia</taxon>
        <taxon>Sphingobacteriales</taxon>
        <taxon>Sphingobacteriaceae</taxon>
        <taxon>Pedobacter</taxon>
    </lineage>
</organism>
<keyword evidence="3" id="KW-0408">Iron</keyword>
<dbReference type="Proteomes" id="UP001214530">
    <property type="component" value="Chromosome"/>
</dbReference>
<sequence>MDRKDFLASIGLSATTFALINCIGCSKSSNSPSNGTSGPMNVDFSLDLTAGANAALNNNGGYLTANGVIVARTMSGTYIAVQRSCTHENYGLIYQGSASRFYCANHGATFSESGTVTNGPTSRPLTTYHTQLTGTSLRIYS</sequence>
<dbReference type="AlphaFoldDB" id="A0AAJ6B532"/>
<name>A0AAJ6B532_9SPHI</name>
<keyword evidence="4" id="KW-0411">Iron-sulfur</keyword>
<dbReference type="InterPro" id="IPR017941">
    <property type="entry name" value="Rieske_2Fe-2S"/>
</dbReference>
<dbReference type="EMBL" id="CP119313">
    <property type="protein sequence ID" value="WEK17760.1"/>
    <property type="molecule type" value="Genomic_DNA"/>
</dbReference>
<dbReference type="GO" id="GO:0046872">
    <property type="term" value="F:metal ion binding"/>
    <property type="evidence" value="ECO:0007669"/>
    <property type="project" value="UniProtKB-KW"/>
</dbReference>
<evidence type="ECO:0000313" key="6">
    <source>
        <dbReference type="EMBL" id="WEK17760.1"/>
    </source>
</evidence>
<dbReference type="SUPFAM" id="SSF50022">
    <property type="entry name" value="ISP domain"/>
    <property type="match status" value="1"/>
</dbReference>
<proteinExistence type="predicted"/>
<gene>
    <name evidence="6" type="ORF">P0Y49_13230</name>
</gene>
<evidence type="ECO:0000313" key="7">
    <source>
        <dbReference type="Proteomes" id="UP001214530"/>
    </source>
</evidence>
<dbReference type="PROSITE" id="PS51296">
    <property type="entry name" value="RIESKE"/>
    <property type="match status" value="1"/>
</dbReference>
<reference evidence="6" key="1">
    <citation type="submission" date="2023-03" db="EMBL/GenBank/DDBJ databases">
        <title>Andean soil-derived lignocellulolytic bacterial consortium as a source of novel taxa and putative plastic-active enzymes.</title>
        <authorList>
            <person name="Diaz-Garcia L."/>
            <person name="Chuvochina M."/>
            <person name="Feuerriegel G."/>
            <person name="Bunk B."/>
            <person name="Sproer C."/>
            <person name="Streit W.R."/>
            <person name="Rodriguez L.M."/>
            <person name="Overmann J."/>
            <person name="Jimenez D.J."/>
        </authorList>
    </citation>
    <scope>NUCLEOTIDE SEQUENCE</scope>
    <source>
        <strain evidence="6">MAG 3858</strain>
    </source>
</reference>
<keyword evidence="1" id="KW-0001">2Fe-2S</keyword>
<evidence type="ECO:0000256" key="1">
    <source>
        <dbReference type="ARBA" id="ARBA00022714"/>
    </source>
</evidence>
<evidence type="ECO:0000256" key="3">
    <source>
        <dbReference type="ARBA" id="ARBA00023004"/>
    </source>
</evidence>
<dbReference type="InterPro" id="IPR036922">
    <property type="entry name" value="Rieske_2Fe-2S_sf"/>
</dbReference>
<evidence type="ECO:0000256" key="4">
    <source>
        <dbReference type="ARBA" id="ARBA00023014"/>
    </source>
</evidence>
<evidence type="ECO:0000256" key="2">
    <source>
        <dbReference type="ARBA" id="ARBA00022723"/>
    </source>
</evidence>
<accession>A0AAJ6B532</accession>
<keyword evidence="2" id="KW-0479">Metal-binding</keyword>
<protein>
    <submittedName>
        <fullName evidence="6">Rieske 2Fe-2S domain-containing protein</fullName>
    </submittedName>
</protein>